<dbReference type="PaxDb" id="353153-Q4DT06"/>
<dbReference type="Proteomes" id="UP000002296">
    <property type="component" value="Unassembled WGS sequence"/>
</dbReference>
<feature type="compositionally biased region" description="Low complexity" evidence="1">
    <location>
        <begin position="641"/>
        <end position="658"/>
    </location>
</feature>
<feature type="compositionally biased region" description="Polar residues" evidence="1">
    <location>
        <begin position="24"/>
        <end position="43"/>
    </location>
</feature>
<feature type="compositionally biased region" description="Polar residues" evidence="1">
    <location>
        <begin position="729"/>
        <end position="739"/>
    </location>
</feature>
<accession>Q4DT06</accession>
<feature type="compositionally biased region" description="Basic and acidic residues" evidence="1">
    <location>
        <begin position="128"/>
        <end position="146"/>
    </location>
</feature>
<keyword evidence="3" id="KW-1185">Reference proteome</keyword>
<feature type="compositionally biased region" description="Polar residues" evidence="1">
    <location>
        <begin position="819"/>
        <end position="828"/>
    </location>
</feature>
<evidence type="ECO:0000313" key="2">
    <source>
        <dbReference type="EMBL" id="EAN95674.1"/>
    </source>
</evidence>
<sequence length="945" mass="102944">MRSGYDKPPMAPRSSSCEKPKSILKSTNSNLSPSKSPTLSTRRVSFEEEESFLEPRLRFSTPTHATHSHLEEVVGRTPVATRSEVVSSGPVDMQIRRYAEWSASEPTSMRERPADLSSDSPQDSPTIIHRERIPAISNRDEKEEKGGTLSPDNNLSTATLSRTPTAEAVVSARPCSAEELSPLPDASVSDTTASPSSLLLQVGRSGSSRSSMENCMLVATTEQYTLPDLKGTLFPDGDTRAGRHLLNISPVSSEACGRSLVLPGGSVFSSFSVQTSPIRESSSLFFGPSSQHEKWCGSGAGAIVRPPRAWSPTAAGASNHSLLPPRQGGVEALSFEGGVNPDDLVFDDIPDCSVPEANSNDNGPPHLTESPHCRRMLDFSMQLYPNLVHPEEPPHTTDFQELSFSNFTDGDGESALQERSVRKGCRAAGDDDPLSMPPQPFLRVSNAGKKGKRLSGRPSPTHFLHGEYSNACGAVENPLELTDFAVRSTGEEVLGMKENQKPLICRDQKSTPDGATTNSLLECLHASSQLYPRQAKPVMVEYINKLSASWQEALRGDMHRRRRHRGHTSDEVHQPHYRKEMTRQLFPGVFFGHAWTNTETHHVNCLTADTIGASPLIPIKKTVVVMPSPRKTKKKRCGAKPVTTTAVATPPAISSSSSRKVDDCRAEGEKATPEKLLREEACAESEEFEDVHSYVAQLTPVFGMTPSGVATYSSQKESRNSDRKKAARTPTSVEKSGSRCNLGSVREHCSVKTTKEVEMEKEEEERSAKRFERLCRALRPLSNEGAFFSGDKACITGCGGHRPLRDHDYSHPAANNDLSGSFRCQKSTQPKKKFPPLPSPSPLPSPPFLTVEGLIHTPEQAASLVGSEEAADSRPIALFAPARSVSPPGLFPGNRAEDSGKNVLKSHVGVLTERCVSNRSAVRAFAREIFDIVHALRESNWAKIL</sequence>
<evidence type="ECO:0000256" key="1">
    <source>
        <dbReference type="SAM" id="MobiDB-lite"/>
    </source>
</evidence>
<feature type="region of interest" description="Disordered" evidence="1">
    <location>
        <begin position="819"/>
        <end position="842"/>
    </location>
</feature>
<dbReference type="AlphaFoldDB" id="Q4DT06"/>
<name>Q4DT06_TRYCC</name>
<feature type="compositionally biased region" description="Polar residues" evidence="1">
    <location>
        <begin position="150"/>
        <end position="164"/>
    </location>
</feature>
<feature type="region of interest" description="Disordered" evidence="1">
    <location>
        <begin position="1"/>
        <end position="194"/>
    </location>
</feature>
<protein>
    <submittedName>
        <fullName evidence="2">Uncharacterized protein</fullName>
    </submittedName>
</protein>
<feature type="region of interest" description="Disordered" evidence="1">
    <location>
        <begin position="314"/>
        <end position="335"/>
    </location>
</feature>
<feature type="region of interest" description="Disordered" evidence="1">
    <location>
        <begin position="405"/>
        <end position="439"/>
    </location>
</feature>
<dbReference type="GeneID" id="3549546"/>
<feature type="region of interest" description="Disordered" evidence="1">
    <location>
        <begin position="627"/>
        <end position="667"/>
    </location>
</feature>
<gene>
    <name evidence="2" type="ORF">Tc00.1047053506265.190</name>
</gene>
<dbReference type="EMBL" id="AAHK01000197">
    <property type="protein sequence ID" value="EAN95674.1"/>
    <property type="molecule type" value="Genomic_DNA"/>
</dbReference>
<reference evidence="2 3" key="1">
    <citation type="journal article" date="2005" name="Science">
        <title>The genome sequence of Trypanosoma cruzi, etiologic agent of Chagas disease.</title>
        <authorList>
            <person name="El-Sayed N.M."/>
            <person name="Myler P.J."/>
            <person name="Bartholomeu D.C."/>
            <person name="Nilsson D."/>
            <person name="Aggarwal G."/>
            <person name="Tran A.N."/>
            <person name="Ghedin E."/>
            <person name="Worthey E.A."/>
            <person name="Delcher A.L."/>
            <person name="Blandin G."/>
            <person name="Westenberger S.J."/>
            <person name="Caler E."/>
            <person name="Cerqueira G.C."/>
            <person name="Branche C."/>
            <person name="Haas B."/>
            <person name="Anupama A."/>
            <person name="Arner E."/>
            <person name="Aslund L."/>
            <person name="Attipoe P."/>
            <person name="Bontempi E."/>
            <person name="Bringaud F."/>
            <person name="Burton P."/>
            <person name="Cadag E."/>
            <person name="Campbell D.A."/>
            <person name="Carrington M."/>
            <person name="Crabtree J."/>
            <person name="Darban H."/>
            <person name="da Silveira J.F."/>
            <person name="de Jong P."/>
            <person name="Edwards K."/>
            <person name="Englund P.T."/>
            <person name="Fazelina G."/>
            <person name="Feldblyum T."/>
            <person name="Ferella M."/>
            <person name="Frasch A.C."/>
            <person name="Gull K."/>
            <person name="Horn D."/>
            <person name="Hou L."/>
            <person name="Huang Y."/>
            <person name="Kindlund E."/>
            <person name="Klingbeil M."/>
            <person name="Kluge S."/>
            <person name="Koo H."/>
            <person name="Lacerda D."/>
            <person name="Levin M.J."/>
            <person name="Lorenzi H."/>
            <person name="Louie T."/>
            <person name="Machado C.R."/>
            <person name="McCulloch R."/>
            <person name="McKenna A."/>
            <person name="Mizuno Y."/>
            <person name="Mottram J.C."/>
            <person name="Nelson S."/>
            <person name="Ochaya S."/>
            <person name="Osoegawa K."/>
            <person name="Pai G."/>
            <person name="Parsons M."/>
            <person name="Pentony M."/>
            <person name="Pettersson U."/>
            <person name="Pop M."/>
            <person name="Ramirez J.L."/>
            <person name="Rinta J."/>
            <person name="Robertson L."/>
            <person name="Salzberg S.L."/>
            <person name="Sanchez D.O."/>
            <person name="Seyler A."/>
            <person name="Sharma R."/>
            <person name="Shetty J."/>
            <person name="Simpson A.J."/>
            <person name="Sisk E."/>
            <person name="Tammi M.T."/>
            <person name="Tarleton R."/>
            <person name="Teixeira S."/>
            <person name="Van Aken S."/>
            <person name="Vogt C."/>
            <person name="Ward P.N."/>
            <person name="Wickstead B."/>
            <person name="Wortman J."/>
            <person name="White O."/>
            <person name="Fraser C.M."/>
            <person name="Stuart K.D."/>
            <person name="Andersson B."/>
        </authorList>
    </citation>
    <scope>NUCLEOTIDE SEQUENCE [LARGE SCALE GENOMIC DNA]</scope>
    <source>
        <strain evidence="2 3">CL Brener</strain>
    </source>
</reference>
<comment type="caution">
    <text evidence="2">The sequence shown here is derived from an EMBL/GenBank/DDBJ whole genome shotgun (WGS) entry which is preliminary data.</text>
</comment>
<feature type="region of interest" description="Disordered" evidence="1">
    <location>
        <begin position="705"/>
        <end position="739"/>
    </location>
</feature>
<feature type="region of interest" description="Disordered" evidence="1">
    <location>
        <begin position="352"/>
        <end position="371"/>
    </location>
</feature>
<dbReference type="InParanoid" id="Q4DT06"/>
<organism evidence="2 3">
    <name type="scientific">Trypanosoma cruzi (strain CL Brener)</name>
    <dbReference type="NCBI Taxonomy" id="353153"/>
    <lineage>
        <taxon>Eukaryota</taxon>
        <taxon>Discoba</taxon>
        <taxon>Euglenozoa</taxon>
        <taxon>Kinetoplastea</taxon>
        <taxon>Metakinetoplastina</taxon>
        <taxon>Trypanosomatida</taxon>
        <taxon>Trypanosomatidae</taxon>
        <taxon>Trypanosoma</taxon>
        <taxon>Schizotrypanum</taxon>
    </lineage>
</organism>
<dbReference type="RefSeq" id="XP_817525.1">
    <property type="nucleotide sequence ID" value="XM_812432.1"/>
</dbReference>
<dbReference type="KEGG" id="tcr:506265.190"/>
<evidence type="ECO:0000313" key="3">
    <source>
        <dbReference type="Proteomes" id="UP000002296"/>
    </source>
</evidence>
<proteinExistence type="predicted"/>